<dbReference type="Pfam" id="PF00515">
    <property type="entry name" value="TPR_1"/>
    <property type="match status" value="4"/>
</dbReference>
<dbReference type="PANTHER" id="PTHR44858:SF1">
    <property type="entry name" value="UDP-N-ACETYLGLUCOSAMINE--PEPTIDE N-ACETYLGLUCOSAMINYLTRANSFERASE SPINDLY-RELATED"/>
    <property type="match status" value="1"/>
</dbReference>
<gene>
    <name evidence="4" type="ORF">BRSU_0057</name>
</gene>
<dbReference type="OrthoDB" id="304903at2"/>
<feature type="repeat" description="TPR" evidence="3">
    <location>
        <begin position="228"/>
        <end position="261"/>
    </location>
</feature>
<name>A0A0G4K338_9SPIR</name>
<dbReference type="InterPro" id="IPR019734">
    <property type="entry name" value="TPR_rpt"/>
</dbReference>
<keyword evidence="1" id="KW-0677">Repeat</keyword>
<dbReference type="PANTHER" id="PTHR44858">
    <property type="entry name" value="TETRATRICOPEPTIDE REPEAT PROTEIN 6"/>
    <property type="match status" value="1"/>
</dbReference>
<reference evidence="5" key="1">
    <citation type="submission" date="2015-04" db="EMBL/GenBank/DDBJ databases">
        <authorList>
            <person name="Mushtaq Mamoona"/>
        </authorList>
    </citation>
    <scope>NUCLEOTIDE SEQUENCE [LARGE SCALE GENOMIC DNA]</scope>
    <source>
        <strain evidence="5">AN4859/03</strain>
    </source>
</reference>
<dbReference type="AlphaFoldDB" id="A0A0G4K338"/>
<dbReference type="PROSITE" id="PS50293">
    <property type="entry name" value="TPR_REGION"/>
    <property type="match status" value="4"/>
</dbReference>
<dbReference type="EMBL" id="CVLB01000001">
    <property type="protein sequence ID" value="CRF31372.1"/>
    <property type="molecule type" value="Genomic_DNA"/>
</dbReference>
<evidence type="ECO:0000313" key="4">
    <source>
        <dbReference type="EMBL" id="CRF31372.1"/>
    </source>
</evidence>
<dbReference type="GO" id="GO:0009279">
    <property type="term" value="C:cell outer membrane"/>
    <property type="evidence" value="ECO:0007669"/>
    <property type="project" value="TreeGrafter"/>
</dbReference>
<keyword evidence="2 3" id="KW-0802">TPR repeat</keyword>
<dbReference type="GO" id="GO:0046813">
    <property type="term" value="P:receptor-mediated virion attachment to host cell"/>
    <property type="evidence" value="ECO:0007669"/>
    <property type="project" value="TreeGrafter"/>
</dbReference>
<feature type="repeat" description="TPR" evidence="3">
    <location>
        <begin position="92"/>
        <end position="125"/>
    </location>
</feature>
<dbReference type="PROSITE" id="PS50005">
    <property type="entry name" value="TPR"/>
    <property type="match status" value="8"/>
</dbReference>
<protein>
    <submittedName>
        <fullName evidence="4">Uncharacterized protein</fullName>
    </submittedName>
</protein>
<feature type="repeat" description="TPR" evidence="3">
    <location>
        <begin position="126"/>
        <end position="159"/>
    </location>
</feature>
<dbReference type="InterPro" id="IPR050498">
    <property type="entry name" value="Ycf3"/>
</dbReference>
<evidence type="ECO:0000256" key="3">
    <source>
        <dbReference type="PROSITE-ProRule" id="PRU00339"/>
    </source>
</evidence>
<feature type="repeat" description="TPR" evidence="3">
    <location>
        <begin position="160"/>
        <end position="193"/>
    </location>
</feature>
<evidence type="ECO:0000256" key="1">
    <source>
        <dbReference type="ARBA" id="ARBA00022737"/>
    </source>
</evidence>
<dbReference type="SUPFAM" id="SSF48452">
    <property type="entry name" value="TPR-like"/>
    <property type="match status" value="1"/>
</dbReference>
<evidence type="ECO:0000313" key="5">
    <source>
        <dbReference type="Proteomes" id="UP000043763"/>
    </source>
</evidence>
<feature type="repeat" description="TPR" evidence="3">
    <location>
        <begin position="262"/>
        <end position="295"/>
    </location>
</feature>
<organism evidence="4 5">
    <name type="scientific">Brachyspira suanatina</name>
    <dbReference type="NCBI Taxonomy" id="381802"/>
    <lineage>
        <taxon>Bacteria</taxon>
        <taxon>Pseudomonadati</taxon>
        <taxon>Spirochaetota</taxon>
        <taxon>Spirochaetia</taxon>
        <taxon>Brachyspirales</taxon>
        <taxon>Brachyspiraceae</taxon>
        <taxon>Brachyspira</taxon>
    </lineage>
</organism>
<dbReference type="InterPro" id="IPR011990">
    <property type="entry name" value="TPR-like_helical_dom_sf"/>
</dbReference>
<feature type="repeat" description="TPR" evidence="3">
    <location>
        <begin position="58"/>
        <end position="91"/>
    </location>
</feature>
<feature type="repeat" description="TPR" evidence="3">
    <location>
        <begin position="24"/>
        <end position="57"/>
    </location>
</feature>
<dbReference type="Gene3D" id="1.25.40.10">
    <property type="entry name" value="Tetratricopeptide repeat domain"/>
    <property type="match status" value="4"/>
</dbReference>
<dbReference type="Pfam" id="PF13414">
    <property type="entry name" value="TPR_11"/>
    <property type="match status" value="1"/>
</dbReference>
<dbReference type="SMART" id="SM00028">
    <property type="entry name" value="TPR"/>
    <property type="match status" value="9"/>
</dbReference>
<keyword evidence="5" id="KW-1185">Reference proteome</keyword>
<dbReference type="Proteomes" id="UP000043763">
    <property type="component" value="Unassembled WGS sequence"/>
</dbReference>
<dbReference type="Pfam" id="PF13181">
    <property type="entry name" value="TPR_8"/>
    <property type="match status" value="3"/>
</dbReference>
<feature type="repeat" description="TPR" evidence="3">
    <location>
        <begin position="194"/>
        <end position="227"/>
    </location>
</feature>
<evidence type="ECO:0000256" key="2">
    <source>
        <dbReference type="ARBA" id="ARBA00022803"/>
    </source>
</evidence>
<sequence>MTDELKNKIEKLDYDYIKKDNDDKYSYFYIGLEKIELKLYEESIKYFNKAIELNPKNREAYFFRGLSKTELKLYGEAIEDFDKSIELNTNNRESYFARGLVKSNLNLYEEAIEDFNKAIELDPNDEISYFNRGISKAKLEKYEEAIEDFNKAIELNPKNENAYFNRGIAKIESEKYVKDIEDFNKAIELNPKNENAYFNRGIAKIKLERYEEAIEDFNKAIKLNPKNENTYFNRGIAKIKLERYEEAIEDFNNTIELNKHYESAYLNRALLKIILTRYEEAIKDFNKAIKLNPKNEETYFNRAILKINLKKYKQAINDFKIFSKNNNSSDITIIKILQKFDKYNDIDKFFKLLIIAENKELWKNEPITNLIFHFKESKKFDDELIKNIKYLILYEYFLLKILSFDTDDENIEISHYTSLDILLILLGCKNENSDEVGNIRINNISTANDPKEGNILESIFNRNNIDIKIGSDEKIVTLQTSYSRNKDSLTMFRLYGKKEDKEATGICLVLDNEYFTYSYTSPFSYYDFNVNNISIKNDGYFTDSYTSSYDSNVSNINIEYKSNIKKEKDVNKRNLYWVLYYNEKLNKLVFNKEDLKYSSNIIDLNEIKKYRKKLKEDDTLEDKIKYAFSKIFEYTRKIKEKNIDPKLYNYLFENIKYIIKHEAFFEEQELRMLVTSDYKSKEIKANKINNKLYIDYLKLFDQNTNYIKEIIIGSKVENNESLAEYIRKILHEKNTDKNKLDDIKVLISEAPLR</sequence>
<proteinExistence type="predicted"/>
<dbReference type="RefSeq" id="WP_048593264.1">
    <property type="nucleotide sequence ID" value="NZ_CVLB01000001.1"/>
</dbReference>
<accession>A0A0G4K338</accession>